<dbReference type="Proteomes" id="UP000270094">
    <property type="component" value="Unassembled WGS sequence"/>
</dbReference>
<sequence>MRFRREEKKILSPLEEERSRIGRRHNGGVLTTCLARREGPKEGSNLLQKTESLKCPDASNKELGTFFESHQGSA</sequence>
<evidence type="ECO:0000313" key="2">
    <source>
        <dbReference type="Proteomes" id="UP000270094"/>
    </source>
</evidence>
<proteinExistence type="predicted"/>
<name>A0A3P7LQ36_STRVU</name>
<reference evidence="1 2" key="1">
    <citation type="submission" date="2018-11" db="EMBL/GenBank/DDBJ databases">
        <authorList>
            <consortium name="Pathogen Informatics"/>
        </authorList>
    </citation>
    <scope>NUCLEOTIDE SEQUENCE [LARGE SCALE GENOMIC DNA]</scope>
</reference>
<organism evidence="1 2">
    <name type="scientific">Strongylus vulgaris</name>
    <name type="common">Blood worm</name>
    <dbReference type="NCBI Taxonomy" id="40348"/>
    <lineage>
        <taxon>Eukaryota</taxon>
        <taxon>Metazoa</taxon>
        <taxon>Ecdysozoa</taxon>
        <taxon>Nematoda</taxon>
        <taxon>Chromadorea</taxon>
        <taxon>Rhabditida</taxon>
        <taxon>Rhabditina</taxon>
        <taxon>Rhabditomorpha</taxon>
        <taxon>Strongyloidea</taxon>
        <taxon>Strongylidae</taxon>
        <taxon>Strongylus</taxon>
    </lineage>
</organism>
<evidence type="ECO:0000313" key="1">
    <source>
        <dbReference type="EMBL" id="VDM81252.1"/>
    </source>
</evidence>
<dbReference type="AlphaFoldDB" id="A0A3P7LQ36"/>
<dbReference type="EMBL" id="UYYB01112022">
    <property type="protein sequence ID" value="VDM81252.1"/>
    <property type="molecule type" value="Genomic_DNA"/>
</dbReference>
<keyword evidence="2" id="KW-1185">Reference proteome</keyword>
<gene>
    <name evidence="1" type="ORF">SVUK_LOCUS16250</name>
</gene>
<protein>
    <submittedName>
        <fullName evidence="1">Uncharacterized protein</fullName>
    </submittedName>
</protein>
<accession>A0A3P7LQ36</accession>